<accession>A0A8C3S379</accession>
<dbReference type="PROSITE" id="PS51203">
    <property type="entry name" value="CS"/>
    <property type="match status" value="1"/>
</dbReference>
<dbReference type="GO" id="GO:0007507">
    <property type="term" value="P:heart development"/>
    <property type="evidence" value="ECO:0007669"/>
    <property type="project" value="TreeGrafter"/>
</dbReference>
<evidence type="ECO:0000259" key="12">
    <source>
        <dbReference type="PROSITE" id="PS51203"/>
    </source>
</evidence>
<dbReference type="Proteomes" id="UP000694403">
    <property type="component" value="Unplaced"/>
</dbReference>
<organism evidence="13 14">
    <name type="scientific">Chelydra serpentina</name>
    <name type="common">Snapping turtle</name>
    <name type="synonym">Testudo serpentina</name>
    <dbReference type="NCBI Taxonomy" id="8475"/>
    <lineage>
        <taxon>Eukaryota</taxon>
        <taxon>Metazoa</taxon>
        <taxon>Chordata</taxon>
        <taxon>Craniata</taxon>
        <taxon>Vertebrata</taxon>
        <taxon>Euteleostomi</taxon>
        <taxon>Archelosauria</taxon>
        <taxon>Testudinata</taxon>
        <taxon>Testudines</taxon>
        <taxon>Cryptodira</taxon>
        <taxon>Durocryptodira</taxon>
        <taxon>Americhelydia</taxon>
        <taxon>Chelydroidea</taxon>
        <taxon>Chelydridae</taxon>
        <taxon>Chelydra</taxon>
    </lineage>
</organism>
<dbReference type="GO" id="GO:0036159">
    <property type="term" value="P:inner dynein arm assembly"/>
    <property type="evidence" value="ECO:0007669"/>
    <property type="project" value="TreeGrafter"/>
</dbReference>
<dbReference type="GO" id="GO:0005634">
    <property type="term" value="C:nucleus"/>
    <property type="evidence" value="ECO:0007669"/>
    <property type="project" value="UniProtKB-SubCell"/>
</dbReference>
<feature type="region of interest" description="Disordered" evidence="11">
    <location>
        <begin position="154"/>
        <end position="181"/>
    </location>
</feature>
<dbReference type="FunFam" id="2.60.40.790:FF:000015">
    <property type="entry name" value="dynein assembly factor 4, axonemal isoform X1"/>
    <property type="match status" value="1"/>
</dbReference>
<dbReference type="AlphaFoldDB" id="A0A8C3S379"/>
<evidence type="ECO:0000256" key="8">
    <source>
        <dbReference type="ARBA" id="ARBA00023273"/>
    </source>
</evidence>
<evidence type="ECO:0000256" key="3">
    <source>
        <dbReference type="ARBA" id="ARBA00022490"/>
    </source>
</evidence>
<evidence type="ECO:0000256" key="7">
    <source>
        <dbReference type="ARBA" id="ARBA00023242"/>
    </source>
</evidence>
<evidence type="ECO:0000256" key="11">
    <source>
        <dbReference type="SAM" id="MobiDB-lite"/>
    </source>
</evidence>
<dbReference type="GO" id="GO:0003351">
    <property type="term" value="P:epithelial cilium movement involved in extracellular fluid movement"/>
    <property type="evidence" value="ECO:0007669"/>
    <property type="project" value="TreeGrafter"/>
</dbReference>
<evidence type="ECO:0000256" key="9">
    <source>
        <dbReference type="ARBA" id="ARBA00024190"/>
    </source>
</evidence>
<dbReference type="GO" id="GO:0043005">
    <property type="term" value="C:neuron projection"/>
    <property type="evidence" value="ECO:0007669"/>
    <property type="project" value="UniProtKB-SubCell"/>
</dbReference>
<evidence type="ECO:0000256" key="4">
    <source>
        <dbReference type="ARBA" id="ARBA00022737"/>
    </source>
</evidence>
<dbReference type="GO" id="GO:0120293">
    <property type="term" value="C:dynein axonemal particle"/>
    <property type="evidence" value="ECO:0007669"/>
    <property type="project" value="UniProtKB-SubCell"/>
</dbReference>
<dbReference type="PANTHER" id="PTHR46492:SF1">
    <property type="entry name" value="DYNEIN AXONEMAL ASSEMBLY FACTOR 4"/>
    <property type="match status" value="1"/>
</dbReference>
<evidence type="ECO:0000256" key="1">
    <source>
        <dbReference type="ARBA" id="ARBA00004123"/>
    </source>
</evidence>
<evidence type="ECO:0000313" key="13">
    <source>
        <dbReference type="Ensembl" id="ENSCSRP00000008014.1"/>
    </source>
</evidence>
<feature type="compositionally biased region" description="Basic and acidic residues" evidence="11">
    <location>
        <begin position="154"/>
        <end position="169"/>
    </location>
</feature>
<evidence type="ECO:0000256" key="10">
    <source>
        <dbReference type="ARBA" id="ARBA00024430"/>
    </source>
</evidence>
<dbReference type="InterPro" id="IPR007052">
    <property type="entry name" value="CS_dom"/>
</dbReference>
<reference evidence="13" key="2">
    <citation type="submission" date="2025-09" db="UniProtKB">
        <authorList>
            <consortium name="Ensembl"/>
        </authorList>
    </citation>
    <scope>IDENTIFICATION</scope>
</reference>
<keyword evidence="5" id="KW-0802">TPR repeat</keyword>
<dbReference type="CDD" id="cd06469">
    <property type="entry name" value="p23_DYX1C1_like"/>
    <property type="match status" value="1"/>
</dbReference>
<keyword evidence="7" id="KW-0539">Nucleus</keyword>
<dbReference type="GO" id="GO:0005576">
    <property type="term" value="C:extracellular region"/>
    <property type="evidence" value="ECO:0007669"/>
    <property type="project" value="GOC"/>
</dbReference>
<keyword evidence="14" id="KW-1185">Reference proteome</keyword>
<evidence type="ECO:0000256" key="6">
    <source>
        <dbReference type="ARBA" id="ARBA00022902"/>
    </source>
</evidence>
<dbReference type="Gene3D" id="2.60.40.790">
    <property type="match status" value="1"/>
</dbReference>
<keyword evidence="4" id="KW-0677">Repeat</keyword>
<dbReference type="Ensembl" id="ENSCSRT00000008286.1">
    <property type="protein sequence ID" value="ENSCSRP00000008014.1"/>
    <property type="gene ID" value="ENSCSRG00000005895.1"/>
</dbReference>
<keyword evidence="8" id="KW-0966">Cell projection</keyword>
<dbReference type="GO" id="GO:0007399">
    <property type="term" value="P:nervous system development"/>
    <property type="evidence" value="ECO:0007669"/>
    <property type="project" value="UniProtKB-KW"/>
</dbReference>
<dbReference type="GO" id="GO:0007368">
    <property type="term" value="P:determination of left/right symmetry"/>
    <property type="evidence" value="ECO:0007669"/>
    <property type="project" value="TreeGrafter"/>
</dbReference>
<dbReference type="InterPro" id="IPR037894">
    <property type="entry name" value="CS_DYX1C1"/>
</dbReference>
<dbReference type="InterPro" id="IPR052004">
    <property type="entry name" value="Dynein_assembly_factor_4"/>
</dbReference>
<proteinExistence type="predicted"/>
<reference evidence="13" key="1">
    <citation type="submission" date="2025-08" db="UniProtKB">
        <authorList>
            <consortium name="Ensembl"/>
        </authorList>
    </citation>
    <scope>IDENTIFICATION</scope>
</reference>
<dbReference type="SUPFAM" id="SSF49764">
    <property type="entry name" value="HSP20-like chaperones"/>
    <property type="match status" value="1"/>
</dbReference>
<evidence type="ECO:0000313" key="14">
    <source>
        <dbReference type="Proteomes" id="UP000694403"/>
    </source>
</evidence>
<comment type="subcellular location">
    <subcellularLocation>
        <location evidence="2">Cell projection</location>
        <location evidence="2">Neuron projection</location>
    </subcellularLocation>
    <subcellularLocation>
        <location evidence="9">Dynein axonemal particle</location>
    </subcellularLocation>
    <subcellularLocation>
        <location evidence="1">Nucleus</location>
    </subcellularLocation>
</comment>
<keyword evidence="6" id="KW-0524">Neurogenesis</keyword>
<name>A0A8C3S379_CHESE</name>
<dbReference type="Pfam" id="PF04969">
    <property type="entry name" value="CS"/>
    <property type="match status" value="1"/>
</dbReference>
<evidence type="ECO:0000256" key="2">
    <source>
        <dbReference type="ARBA" id="ARBA00004487"/>
    </source>
</evidence>
<evidence type="ECO:0000256" key="5">
    <source>
        <dbReference type="ARBA" id="ARBA00022803"/>
    </source>
</evidence>
<feature type="domain" description="CS" evidence="12">
    <location>
        <begin position="3"/>
        <end position="87"/>
    </location>
</feature>
<sequence length="181" mass="21202">MPVWVRDYSWQQTDAAVFLSLPMRGVRVTQANIFCTEQYLKVNVPPFLFEAILYAPIDDISSTAKIRNETIFFTLYKKEVGMWESLIMENGDKEKMQRIRENAVIKAQEKADEEEKSKAVTKREHKKYALEATMKWLHKQAEARRAMNANFSELKDLNDEEKNPDWLKDKGKKMPYSECVA</sequence>
<protein>
    <recommendedName>
        <fullName evidence="10">Dynein axonemal assembly factor 4</fullName>
    </recommendedName>
</protein>
<dbReference type="PANTHER" id="PTHR46492">
    <property type="entry name" value="DYNEIN ASSEMBLY FACTOR 4, AXONEMAL"/>
    <property type="match status" value="1"/>
</dbReference>
<dbReference type="InterPro" id="IPR008978">
    <property type="entry name" value="HSP20-like_chaperone"/>
</dbReference>
<dbReference type="GO" id="GO:0036158">
    <property type="term" value="P:outer dynein arm assembly"/>
    <property type="evidence" value="ECO:0007669"/>
    <property type="project" value="TreeGrafter"/>
</dbReference>
<dbReference type="GO" id="GO:0030331">
    <property type="term" value="F:nuclear estrogen receptor binding"/>
    <property type="evidence" value="ECO:0007669"/>
    <property type="project" value="TreeGrafter"/>
</dbReference>
<keyword evidence="3" id="KW-0963">Cytoplasm</keyword>